<feature type="domain" description="Glycosyltransferase subfamily 4-like N-terminal" evidence="2">
    <location>
        <begin position="18"/>
        <end position="125"/>
    </location>
</feature>
<dbReference type="Proteomes" id="UP000251956">
    <property type="component" value="Unassembled WGS sequence"/>
</dbReference>
<dbReference type="EMBL" id="QMBQ01000002">
    <property type="protein sequence ID" value="RAZ78737.1"/>
    <property type="molecule type" value="Genomic_DNA"/>
</dbReference>
<protein>
    <submittedName>
        <fullName evidence="3">Glycosyltransferase family 4 protein</fullName>
    </submittedName>
</protein>
<keyword evidence="4" id="KW-1185">Reference proteome</keyword>
<name>A0A330GW17_9HYPH</name>
<dbReference type="GO" id="GO:0016757">
    <property type="term" value="F:glycosyltransferase activity"/>
    <property type="evidence" value="ECO:0007669"/>
    <property type="project" value="InterPro"/>
</dbReference>
<dbReference type="InterPro" id="IPR028098">
    <property type="entry name" value="Glyco_trans_4-like_N"/>
</dbReference>
<dbReference type="RefSeq" id="WP_112126963.1">
    <property type="nucleotide sequence ID" value="NZ_QMBQ01000002.1"/>
</dbReference>
<evidence type="ECO:0000259" key="2">
    <source>
        <dbReference type="Pfam" id="PF13439"/>
    </source>
</evidence>
<sequence>MRIAHVAPLYESVPPKLYGGTERIVFYITEALVGLGHDVTLFASGDSKTSVRLVSARDQAIRLDPRPKKSEIAAHLAMLADVRARAQEFDVIHFHLSHFLHFPFFEEIAGRTVTTPHGRLDYVDLAPAYKRFPRFPMISISHSQKRGLPDANWLATIHHGLPLDAYQPTYEPRAEEPYLAFLGRLSRDKRPDRAIEIARRSGLKLKLAAKIGDDDRAYFRDNIETLIDGDRIDYVGEITEDEKAEFLGNAAGLLFPIDWPEPFGLVAIEAMACGTPVIAWDQGALPEIVDDGITGFVVDSVDAAVESMPALLELDRRQVRAVFEKRFSAARMAGDYVAAYMRLTGMPEAKAS</sequence>
<comment type="caution">
    <text evidence="3">The sequence shown here is derived from an EMBL/GenBank/DDBJ whole genome shotgun (WGS) entry which is preliminary data.</text>
</comment>
<gene>
    <name evidence="3" type="ORF">DPM35_09390</name>
</gene>
<evidence type="ECO:0000313" key="4">
    <source>
        <dbReference type="Proteomes" id="UP000251956"/>
    </source>
</evidence>
<dbReference type="PANTHER" id="PTHR12526">
    <property type="entry name" value="GLYCOSYLTRANSFERASE"/>
    <property type="match status" value="1"/>
</dbReference>
<evidence type="ECO:0000259" key="1">
    <source>
        <dbReference type="Pfam" id="PF00534"/>
    </source>
</evidence>
<accession>A0A330GW17</accession>
<organism evidence="3 4">
    <name type="scientific">Mesorhizobium atlanticum</name>
    <dbReference type="NCBI Taxonomy" id="2233532"/>
    <lineage>
        <taxon>Bacteria</taxon>
        <taxon>Pseudomonadati</taxon>
        <taxon>Pseudomonadota</taxon>
        <taxon>Alphaproteobacteria</taxon>
        <taxon>Hyphomicrobiales</taxon>
        <taxon>Phyllobacteriaceae</taxon>
        <taxon>Mesorhizobium</taxon>
    </lineage>
</organism>
<dbReference type="PANTHER" id="PTHR12526:SF595">
    <property type="entry name" value="BLL5217 PROTEIN"/>
    <property type="match status" value="1"/>
</dbReference>
<reference evidence="4" key="1">
    <citation type="submission" date="2018-06" db="EMBL/GenBank/DDBJ databases">
        <authorList>
            <person name="Helene L.C."/>
            <person name="Dall'Agnol R."/>
            <person name="Delamuta J.R."/>
            <person name="Hungria M."/>
        </authorList>
    </citation>
    <scope>NUCLEOTIDE SEQUENCE [LARGE SCALE GENOMIC DNA]</scope>
    <source>
        <strain evidence="4">CNPSo 3140</strain>
    </source>
</reference>
<dbReference type="SUPFAM" id="SSF53756">
    <property type="entry name" value="UDP-Glycosyltransferase/glycogen phosphorylase"/>
    <property type="match status" value="1"/>
</dbReference>
<dbReference type="OrthoDB" id="9801573at2"/>
<proteinExistence type="predicted"/>
<evidence type="ECO:0000313" key="3">
    <source>
        <dbReference type="EMBL" id="RAZ78737.1"/>
    </source>
</evidence>
<dbReference type="InterPro" id="IPR001296">
    <property type="entry name" value="Glyco_trans_1"/>
</dbReference>
<feature type="domain" description="Glycosyl transferase family 1" evidence="1">
    <location>
        <begin position="172"/>
        <end position="317"/>
    </location>
</feature>
<dbReference type="Pfam" id="PF13439">
    <property type="entry name" value="Glyco_transf_4"/>
    <property type="match status" value="1"/>
</dbReference>
<dbReference type="Pfam" id="PF00534">
    <property type="entry name" value="Glycos_transf_1"/>
    <property type="match status" value="1"/>
</dbReference>
<keyword evidence="3" id="KW-0808">Transferase</keyword>
<dbReference type="AlphaFoldDB" id="A0A330GW17"/>
<dbReference type="CDD" id="cd03802">
    <property type="entry name" value="GT4_AviGT4-like"/>
    <property type="match status" value="1"/>
</dbReference>
<dbReference type="Gene3D" id="3.40.50.2000">
    <property type="entry name" value="Glycogen Phosphorylase B"/>
    <property type="match status" value="2"/>
</dbReference>
<reference evidence="3 4" key="2">
    <citation type="submission" date="2018-07" db="EMBL/GenBank/DDBJ databases">
        <title>Diversity of Mesorhizobium strains in Brazil.</title>
        <authorList>
            <person name="Helene L.C.F."/>
            <person name="Dall'Agnol R."/>
            <person name="Delamuta J.R.M."/>
            <person name="Hungria M."/>
        </authorList>
    </citation>
    <scope>NUCLEOTIDE SEQUENCE [LARGE SCALE GENOMIC DNA]</scope>
    <source>
        <strain evidence="3 4">CNPSo 3140</strain>
    </source>
</reference>